<dbReference type="AlphaFoldDB" id="A0A1F6DLE3"/>
<dbReference type="CDD" id="cd05797">
    <property type="entry name" value="Ribosomal_L10"/>
    <property type="match status" value="1"/>
</dbReference>
<evidence type="ECO:0000256" key="4">
    <source>
        <dbReference type="ARBA" id="ARBA00035202"/>
    </source>
</evidence>
<dbReference type="HAMAP" id="MF_00362">
    <property type="entry name" value="Ribosomal_uL10"/>
    <property type="match status" value="1"/>
</dbReference>
<comment type="subunit">
    <text evidence="5">Part of the ribosomal stalk of the 50S ribosomal subunit. The N-terminus interacts with L11 and the large rRNA to form the base of the stalk. The C-terminus forms an elongated spine to which L12 dimers bind in a sequential fashion forming a multimeric L10(L12)X complex.</text>
</comment>
<sequence length="164" mass="17605">MAITKSKKEAIVGKFDNVAKEAQSIVFVNFNGLTVGEVTEMRAALRAKGVGYFVSKKTLIERSLTPAFEGTMPSLDGQVAVAWSADPLASAQEVLAFTKQFKDKLSILGGVFEGNFQDKAQMNEIAEIPPLQTLRGMFVNVINSPIQGLAIALDAIAKKKEATA</sequence>
<dbReference type="Gene3D" id="3.30.70.1730">
    <property type="match status" value="1"/>
</dbReference>
<comment type="caution">
    <text evidence="6">The sequence shown here is derived from an EMBL/GenBank/DDBJ whole genome shotgun (WGS) entry which is preliminary data.</text>
</comment>
<reference evidence="6 7" key="1">
    <citation type="journal article" date="2016" name="Nat. Commun.">
        <title>Thousands of microbial genomes shed light on interconnected biogeochemical processes in an aquifer system.</title>
        <authorList>
            <person name="Anantharaman K."/>
            <person name="Brown C.T."/>
            <person name="Hug L.A."/>
            <person name="Sharon I."/>
            <person name="Castelle C.J."/>
            <person name="Probst A.J."/>
            <person name="Thomas B.C."/>
            <person name="Singh A."/>
            <person name="Wilkins M.J."/>
            <person name="Karaoz U."/>
            <person name="Brodie E.L."/>
            <person name="Williams K.H."/>
            <person name="Hubbard S.S."/>
            <person name="Banfield J.F."/>
        </authorList>
    </citation>
    <scope>NUCLEOTIDE SEQUENCE [LARGE SCALE GENOMIC DNA]</scope>
</reference>
<protein>
    <recommendedName>
        <fullName evidence="4 5">Large ribosomal subunit protein uL10</fullName>
    </recommendedName>
</protein>
<name>A0A1F6DLE3_9BACT</name>
<dbReference type="PROSITE" id="PS01109">
    <property type="entry name" value="RIBOSOMAL_L10"/>
    <property type="match status" value="1"/>
</dbReference>
<evidence type="ECO:0000256" key="5">
    <source>
        <dbReference type="HAMAP-Rule" id="MF_00362"/>
    </source>
</evidence>
<keyword evidence="5" id="KW-0699">rRNA-binding</keyword>
<dbReference type="InterPro" id="IPR002363">
    <property type="entry name" value="Ribosomal_uL10_CS_bac"/>
</dbReference>
<comment type="similarity">
    <text evidence="1 5">Belongs to the universal ribosomal protein uL10 family.</text>
</comment>
<dbReference type="NCBIfam" id="NF000955">
    <property type="entry name" value="PRK00099.1-1"/>
    <property type="match status" value="1"/>
</dbReference>
<comment type="function">
    <text evidence="5">Forms part of the ribosomal stalk, playing a central role in the interaction of the ribosome with GTP-bound translation factors.</text>
</comment>
<dbReference type="PANTHER" id="PTHR11560">
    <property type="entry name" value="39S RIBOSOMAL PROTEIN L10, MITOCHONDRIAL"/>
    <property type="match status" value="1"/>
</dbReference>
<dbReference type="GO" id="GO:0070180">
    <property type="term" value="F:large ribosomal subunit rRNA binding"/>
    <property type="evidence" value="ECO:0007669"/>
    <property type="project" value="UniProtKB-UniRule"/>
</dbReference>
<accession>A0A1F6DLE3</accession>
<evidence type="ECO:0000256" key="2">
    <source>
        <dbReference type="ARBA" id="ARBA00022980"/>
    </source>
</evidence>
<organism evidence="6 7">
    <name type="scientific">Candidatus Kaiserbacteria bacterium RIFCSPHIGHO2_02_FULL_49_34</name>
    <dbReference type="NCBI Taxonomy" id="1798491"/>
    <lineage>
        <taxon>Bacteria</taxon>
        <taxon>Candidatus Kaiseribacteriota</taxon>
    </lineage>
</organism>
<dbReference type="Gene3D" id="6.10.250.290">
    <property type="match status" value="1"/>
</dbReference>
<evidence type="ECO:0000313" key="6">
    <source>
        <dbReference type="EMBL" id="OGG62110.1"/>
    </source>
</evidence>
<dbReference type="GO" id="GO:0015934">
    <property type="term" value="C:large ribosomal subunit"/>
    <property type="evidence" value="ECO:0007669"/>
    <property type="project" value="InterPro"/>
</dbReference>
<keyword evidence="3 5" id="KW-0687">Ribonucleoprotein</keyword>
<gene>
    <name evidence="5" type="primary">rplJ</name>
    <name evidence="6" type="ORF">A3C87_01715</name>
</gene>
<dbReference type="InterPro" id="IPR047865">
    <property type="entry name" value="Ribosomal_uL10_bac_type"/>
</dbReference>
<keyword evidence="2 5" id="KW-0689">Ribosomal protein</keyword>
<dbReference type="STRING" id="1798491.A3C87_01715"/>
<dbReference type="InterPro" id="IPR001790">
    <property type="entry name" value="Ribosomal_uL10"/>
</dbReference>
<dbReference type="Proteomes" id="UP000176511">
    <property type="component" value="Unassembled WGS sequence"/>
</dbReference>
<proteinExistence type="inferred from homology"/>
<dbReference type="EMBL" id="MFLE01000010">
    <property type="protein sequence ID" value="OGG62110.1"/>
    <property type="molecule type" value="Genomic_DNA"/>
</dbReference>
<evidence type="ECO:0000256" key="1">
    <source>
        <dbReference type="ARBA" id="ARBA00008889"/>
    </source>
</evidence>
<keyword evidence="5" id="KW-0694">RNA-binding</keyword>
<dbReference type="Pfam" id="PF00466">
    <property type="entry name" value="Ribosomal_L10"/>
    <property type="match status" value="1"/>
</dbReference>
<dbReference type="InterPro" id="IPR043141">
    <property type="entry name" value="Ribosomal_uL10-like_sf"/>
</dbReference>
<dbReference type="GO" id="GO:0003735">
    <property type="term" value="F:structural constituent of ribosome"/>
    <property type="evidence" value="ECO:0007669"/>
    <property type="project" value="InterPro"/>
</dbReference>
<dbReference type="SUPFAM" id="SSF160369">
    <property type="entry name" value="Ribosomal protein L10-like"/>
    <property type="match status" value="1"/>
</dbReference>
<evidence type="ECO:0000256" key="3">
    <source>
        <dbReference type="ARBA" id="ARBA00023274"/>
    </source>
</evidence>
<dbReference type="InterPro" id="IPR022973">
    <property type="entry name" value="Ribosomal_uL10_bac"/>
</dbReference>
<evidence type="ECO:0000313" key="7">
    <source>
        <dbReference type="Proteomes" id="UP000176511"/>
    </source>
</evidence>
<dbReference type="GO" id="GO:0006412">
    <property type="term" value="P:translation"/>
    <property type="evidence" value="ECO:0007669"/>
    <property type="project" value="UniProtKB-UniRule"/>
</dbReference>